<feature type="compositionally biased region" description="Basic and acidic residues" evidence="1">
    <location>
        <begin position="135"/>
        <end position="145"/>
    </location>
</feature>
<accession>A0A0P1ANQ4</accession>
<keyword evidence="3" id="KW-1185">Reference proteome</keyword>
<evidence type="ECO:0000313" key="2">
    <source>
        <dbReference type="EMBL" id="CEG42417.1"/>
    </source>
</evidence>
<sequence length="201" mass="23649">MVNDDIAANEITRQIAALKPRIEGSRGVMGYLDKPQNDKRADVNKTFLATTIRSIDSHNRRQEENKCWTLRRMEHKLDEGSNWQRSSLRSNIYRSDEKKRKGSVRRSRSRSRSRSHLRQSRRSRSRNRRRCSRGQSERKDEDKRSYWARKKADKTQKIWKVLQSKGTISVENAPDIDSDDDDIKPDRNLSITSLNCKECSK</sequence>
<dbReference type="GeneID" id="36407750"/>
<name>A0A0P1ANQ4_PLAHL</name>
<feature type="compositionally biased region" description="Basic residues" evidence="1">
    <location>
        <begin position="100"/>
        <end position="132"/>
    </location>
</feature>
<proteinExistence type="predicted"/>
<dbReference type="EMBL" id="CCYD01000645">
    <property type="protein sequence ID" value="CEG42417.1"/>
    <property type="molecule type" value="Genomic_DNA"/>
</dbReference>
<protein>
    <submittedName>
        <fullName evidence="2">Uncharacterized protein</fullName>
    </submittedName>
</protein>
<dbReference type="AlphaFoldDB" id="A0A0P1ANQ4"/>
<feature type="region of interest" description="Disordered" evidence="1">
    <location>
        <begin position="90"/>
        <end position="145"/>
    </location>
</feature>
<dbReference type="Proteomes" id="UP000054928">
    <property type="component" value="Unassembled WGS sequence"/>
</dbReference>
<evidence type="ECO:0000313" key="3">
    <source>
        <dbReference type="Proteomes" id="UP000054928"/>
    </source>
</evidence>
<reference evidence="3" key="1">
    <citation type="submission" date="2014-09" db="EMBL/GenBank/DDBJ databases">
        <authorList>
            <person name="Sharma Rahul"/>
            <person name="Thines Marco"/>
        </authorList>
    </citation>
    <scope>NUCLEOTIDE SEQUENCE [LARGE SCALE GENOMIC DNA]</scope>
</reference>
<dbReference type="OMA" id="QEEDKCW"/>
<dbReference type="OrthoDB" id="76965at2759"/>
<evidence type="ECO:0000256" key="1">
    <source>
        <dbReference type="SAM" id="MobiDB-lite"/>
    </source>
</evidence>
<dbReference type="STRING" id="4781.A0A0P1ANQ4"/>
<organism evidence="2 3">
    <name type="scientific">Plasmopara halstedii</name>
    <name type="common">Downy mildew of sunflower</name>
    <dbReference type="NCBI Taxonomy" id="4781"/>
    <lineage>
        <taxon>Eukaryota</taxon>
        <taxon>Sar</taxon>
        <taxon>Stramenopiles</taxon>
        <taxon>Oomycota</taxon>
        <taxon>Peronosporomycetes</taxon>
        <taxon>Peronosporales</taxon>
        <taxon>Peronosporaceae</taxon>
        <taxon>Plasmopara</taxon>
    </lineage>
</organism>
<dbReference type="RefSeq" id="XP_024578786.1">
    <property type="nucleotide sequence ID" value="XM_024728295.1"/>
</dbReference>